<evidence type="ECO:0000313" key="5">
    <source>
        <dbReference type="EMBL" id="PUZ39280.1"/>
    </source>
</evidence>
<dbReference type="PANTHER" id="PTHR33018">
    <property type="entry name" value="OS10G0338966 PROTEIN-RELATED"/>
    <property type="match status" value="1"/>
</dbReference>
<name>A0A2T7C7F9_9POAL</name>
<reference evidence="5 6" key="1">
    <citation type="submission" date="2018-04" db="EMBL/GenBank/DDBJ databases">
        <title>WGS assembly of Panicum hallii var. hallii HAL2.</title>
        <authorList>
            <person name="Lovell J."/>
            <person name="Jenkins J."/>
            <person name="Lowry D."/>
            <person name="Mamidi S."/>
            <person name="Sreedasyam A."/>
            <person name="Weng X."/>
            <person name="Barry K."/>
            <person name="Bonette J."/>
            <person name="Campitelli B."/>
            <person name="Daum C."/>
            <person name="Gordon S."/>
            <person name="Gould B."/>
            <person name="Lipzen A."/>
            <person name="MacQueen A."/>
            <person name="Palacio-Mejia J."/>
            <person name="Plott C."/>
            <person name="Shakirov E."/>
            <person name="Shu S."/>
            <person name="Yoshinaga Y."/>
            <person name="Zane M."/>
            <person name="Rokhsar D."/>
            <person name="Grimwood J."/>
            <person name="Schmutz J."/>
            <person name="Juenger T."/>
        </authorList>
    </citation>
    <scope>NUCLEOTIDE SEQUENCE [LARGE SCALE GENOMIC DNA]</scope>
    <source>
        <strain evidence="6">cv. HAL2</strain>
    </source>
</reference>
<dbReference type="Gene3D" id="3.40.395.10">
    <property type="entry name" value="Adenoviral Proteinase, Chain A"/>
    <property type="match status" value="1"/>
</dbReference>
<protein>
    <recommendedName>
        <fullName evidence="4">Ubiquitin-like protease family profile domain-containing protein</fullName>
    </recommendedName>
</protein>
<dbReference type="EMBL" id="CM009757">
    <property type="protein sequence ID" value="PUZ39280.1"/>
    <property type="molecule type" value="Genomic_DNA"/>
</dbReference>
<dbReference type="GO" id="GO:0008234">
    <property type="term" value="F:cysteine-type peptidase activity"/>
    <property type="evidence" value="ECO:0007669"/>
    <property type="project" value="InterPro"/>
</dbReference>
<dbReference type="Gramene" id="PUZ39280">
    <property type="protein sequence ID" value="PUZ39280"/>
    <property type="gene ID" value="GQ55_9G276800"/>
</dbReference>
<gene>
    <name evidence="5" type="ORF">GQ55_9G276800</name>
</gene>
<dbReference type="InterPro" id="IPR038765">
    <property type="entry name" value="Papain-like_cys_pep_sf"/>
</dbReference>
<dbReference type="AlphaFoldDB" id="A0A2T7C7F9"/>
<dbReference type="OrthoDB" id="689591at2759"/>
<dbReference type="GO" id="GO:0006508">
    <property type="term" value="P:proteolysis"/>
    <property type="evidence" value="ECO:0007669"/>
    <property type="project" value="UniProtKB-KW"/>
</dbReference>
<sequence length="185" mass="21060">MIVETKAKALPVGFLDRELMSLSTIQSDKSYVVDYVTKAFRHFAKKEIIMFAHNPGDHWILVVIIPKWSKVLYFDSLRSKPHDHTLLKEVIDEAFHSYLVKGKASKSLLVHVSKFPEFEVTTNPINQDAMDNIQELIASFIMSQVINKKGEFHCNNPGEQFPNLLSPRESLPEIKSLPKPVLSSV</sequence>
<feature type="domain" description="Ubiquitin-like protease family profile" evidence="4">
    <location>
        <begin position="40"/>
        <end position="131"/>
    </location>
</feature>
<keyword evidence="2" id="KW-0645">Protease</keyword>
<organism evidence="5 6">
    <name type="scientific">Panicum hallii var. hallii</name>
    <dbReference type="NCBI Taxonomy" id="1504633"/>
    <lineage>
        <taxon>Eukaryota</taxon>
        <taxon>Viridiplantae</taxon>
        <taxon>Streptophyta</taxon>
        <taxon>Embryophyta</taxon>
        <taxon>Tracheophyta</taxon>
        <taxon>Spermatophyta</taxon>
        <taxon>Magnoliopsida</taxon>
        <taxon>Liliopsida</taxon>
        <taxon>Poales</taxon>
        <taxon>Poaceae</taxon>
        <taxon>PACMAD clade</taxon>
        <taxon>Panicoideae</taxon>
        <taxon>Panicodae</taxon>
        <taxon>Paniceae</taxon>
        <taxon>Panicinae</taxon>
        <taxon>Panicum</taxon>
        <taxon>Panicum sect. Panicum</taxon>
    </lineage>
</organism>
<evidence type="ECO:0000259" key="4">
    <source>
        <dbReference type="Pfam" id="PF02902"/>
    </source>
</evidence>
<dbReference type="InterPro" id="IPR003653">
    <property type="entry name" value="Peptidase_C48_C"/>
</dbReference>
<dbReference type="Proteomes" id="UP000244336">
    <property type="component" value="Chromosome 9"/>
</dbReference>
<keyword evidence="6" id="KW-1185">Reference proteome</keyword>
<keyword evidence="3" id="KW-0378">Hydrolase</keyword>
<comment type="similarity">
    <text evidence="1">Belongs to the peptidase C48 family.</text>
</comment>
<dbReference type="SUPFAM" id="SSF54001">
    <property type="entry name" value="Cysteine proteinases"/>
    <property type="match status" value="1"/>
</dbReference>
<dbReference type="PANTHER" id="PTHR33018:SF30">
    <property type="entry name" value="OS02G0502850 PROTEIN"/>
    <property type="match status" value="1"/>
</dbReference>
<dbReference type="STRING" id="1504633.A0A2T7C7F9"/>
<dbReference type="Pfam" id="PF02902">
    <property type="entry name" value="Peptidase_C48"/>
    <property type="match status" value="1"/>
</dbReference>
<evidence type="ECO:0000256" key="2">
    <source>
        <dbReference type="ARBA" id="ARBA00022670"/>
    </source>
</evidence>
<proteinExistence type="inferred from homology"/>
<evidence type="ECO:0000256" key="3">
    <source>
        <dbReference type="ARBA" id="ARBA00022801"/>
    </source>
</evidence>
<evidence type="ECO:0000313" key="6">
    <source>
        <dbReference type="Proteomes" id="UP000244336"/>
    </source>
</evidence>
<accession>A0A2T7C7F9</accession>
<evidence type="ECO:0000256" key="1">
    <source>
        <dbReference type="ARBA" id="ARBA00005234"/>
    </source>
</evidence>